<comment type="caution">
    <text evidence="1">The sequence shown here is derived from an EMBL/GenBank/DDBJ whole genome shotgun (WGS) entry which is preliminary data.</text>
</comment>
<evidence type="ECO:0000313" key="2">
    <source>
        <dbReference type="Proteomes" id="UP001501821"/>
    </source>
</evidence>
<keyword evidence="2" id="KW-1185">Reference proteome</keyword>
<organism evidence="1 2">
    <name type="scientific">Nocardioides panacisoli</name>
    <dbReference type="NCBI Taxonomy" id="627624"/>
    <lineage>
        <taxon>Bacteria</taxon>
        <taxon>Bacillati</taxon>
        <taxon>Actinomycetota</taxon>
        <taxon>Actinomycetes</taxon>
        <taxon>Propionibacteriales</taxon>
        <taxon>Nocardioidaceae</taxon>
        <taxon>Nocardioides</taxon>
    </lineage>
</organism>
<dbReference type="RefSeq" id="WP_344778920.1">
    <property type="nucleotide sequence ID" value="NZ_BAABAH010000022.1"/>
</dbReference>
<dbReference type="InterPro" id="IPR023393">
    <property type="entry name" value="START-like_dom_sf"/>
</dbReference>
<dbReference type="InterPro" id="IPR019587">
    <property type="entry name" value="Polyketide_cyclase/dehydratase"/>
</dbReference>
<dbReference type="SUPFAM" id="SSF55961">
    <property type="entry name" value="Bet v1-like"/>
    <property type="match status" value="1"/>
</dbReference>
<reference evidence="2" key="1">
    <citation type="journal article" date="2019" name="Int. J. Syst. Evol. Microbiol.">
        <title>The Global Catalogue of Microorganisms (GCM) 10K type strain sequencing project: providing services to taxonomists for standard genome sequencing and annotation.</title>
        <authorList>
            <consortium name="The Broad Institute Genomics Platform"/>
            <consortium name="The Broad Institute Genome Sequencing Center for Infectious Disease"/>
            <person name="Wu L."/>
            <person name="Ma J."/>
        </authorList>
    </citation>
    <scope>NUCLEOTIDE SEQUENCE [LARGE SCALE GENOMIC DNA]</scope>
    <source>
        <strain evidence="2">JCM 16953</strain>
    </source>
</reference>
<sequence>MKRTFTTTRHIDAPAELVWDALFDVARWPAWTPTVSSVERLDDGPLRLGSRARIRQPRLRPAVWEVTELVAGRSFTWVAKGPGVATIGSHRVEPTATGAAVTLGIEQTGPMGALAALFWGGLTQRYIETEATSLDARVTGAPTA</sequence>
<gene>
    <name evidence="1" type="ORF">GCM10022242_40600</name>
</gene>
<dbReference type="Gene3D" id="3.30.530.20">
    <property type="match status" value="1"/>
</dbReference>
<dbReference type="EMBL" id="BAABAH010000022">
    <property type="protein sequence ID" value="GAA3835559.1"/>
    <property type="molecule type" value="Genomic_DNA"/>
</dbReference>
<evidence type="ECO:0008006" key="3">
    <source>
        <dbReference type="Google" id="ProtNLM"/>
    </source>
</evidence>
<name>A0ABP7J6N7_9ACTN</name>
<accession>A0ABP7J6N7</accession>
<dbReference type="Pfam" id="PF10604">
    <property type="entry name" value="Polyketide_cyc2"/>
    <property type="match status" value="1"/>
</dbReference>
<protein>
    <recommendedName>
        <fullName evidence="3">Polyketide cyclase</fullName>
    </recommendedName>
</protein>
<dbReference type="Proteomes" id="UP001501821">
    <property type="component" value="Unassembled WGS sequence"/>
</dbReference>
<proteinExistence type="predicted"/>
<evidence type="ECO:0000313" key="1">
    <source>
        <dbReference type="EMBL" id="GAA3835559.1"/>
    </source>
</evidence>